<accession>A0ACC0D7P2</accession>
<name>A0ACC0D7P2_9PEZI</name>
<comment type="caution">
    <text evidence="1">The sequence shown here is derived from an EMBL/GenBank/DDBJ whole genome shotgun (WGS) entry which is preliminary data.</text>
</comment>
<dbReference type="Proteomes" id="UP001497680">
    <property type="component" value="Unassembled WGS sequence"/>
</dbReference>
<protein>
    <submittedName>
        <fullName evidence="1">Uncharacterized protein</fullName>
    </submittedName>
</protein>
<dbReference type="EMBL" id="MU394299">
    <property type="protein sequence ID" value="KAI6088759.1"/>
    <property type="molecule type" value="Genomic_DNA"/>
</dbReference>
<keyword evidence="2" id="KW-1185">Reference proteome</keyword>
<gene>
    <name evidence="1" type="ORF">F4821DRAFT_81787</name>
</gene>
<evidence type="ECO:0000313" key="1">
    <source>
        <dbReference type="EMBL" id="KAI6088759.1"/>
    </source>
</evidence>
<reference evidence="1 2" key="1">
    <citation type="journal article" date="2022" name="New Phytol.">
        <title>Ecological generalism drives hyperdiversity of secondary metabolite gene clusters in xylarialean endophytes.</title>
        <authorList>
            <person name="Franco M.E.E."/>
            <person name="Wisecaver J.H."/>
            <person name="Arnold A.E."/>
            <person name="Ju Y.M."/>
            <person name="Slot J.C."/>
            <person name="Ahrendt S."/>
            <person name="Moore L.P."/>
            <person name="Eastman K.E."/>
            <person name="Scott K."/>
            <person name="Konkel Z."/>
            <person name="Mondo S.J."/>
            <person name="Kuo A."/>
            <person name="Hayes R.D."/>
            <person name="Haridas S."/>
            <person name="Andreopoulos B."/>
            <person name="Riley R."/>
            <person name="LaButti K."/>
            <person name="Pangilinan J."/>
            <person name="Lipzen A."/>
            <person name="Amirebrahimi M."/>
            <person name="Yan J."/>
            <person name="Adam C."/>
            <person name="Keymanesh K."/>
            <person name="Ng V."/>
            <person name="Louie K."/>
            <person name="Northen T."/>
            <person name="Drula E."/>
            <person name="Henrissat B."/>
            <person name="Hsieh H.M."/>
            <person name="Youens-Clark K."/>
            <person name="Lutzoni F."/>
            <person name="Miadlikowska J."/>
            <person name="Eastwood D.C."/>
            <person name="Hamelin R.C."/>
            <person name="Grigoriev I.V."/>
            <person name="U'Ren J.M."/>
        </authorList>
    </citation>
    <scope>NUCLEOTIDE SEQUENCE [LARGE SCALE GENOMIC DNA]</scope>
    <source>
        <strain evidence="1 2">ER1909</strain>
    </source>
</reference>
<proteinExistence type="predicted"/>
<organism evidence="1 2">
    <name type="scientific">Hypoxylon rubiginosum</name>
    <dbReference type="NCBI Taxonomy" id="110542"/>
    <lineage>
        <taxon>Eukaryota</taxon>
        <taxon>Fungi</taxon>
        <taxon>Dikarya</taxon>
        <taxon>Ascomycota</taxon>
        <taxon>Pezizomycotina</taxon>
        <taxon>Sordariomycetes</taxon>
        <taxon>Xylariomycetidae</taxon>
        <taxon>Xylariales</taxon>
        <taxon>Hypoxylaceae</taxon>
        <taxon>Hypoxylon</taxon>
    </lineage>
</organism>
<sequence length="346" mass="36272">MISKSLYRHISKASLPLINPTRQPTASFHHARPLAMKVAHVTSWGLPPVFATAADPPAPSPSQLQLKVVAVGVPRAVQGRAAGLHSSSVNAPLPFDPSADGVGLEEATGDLYYVGDLTANLFAEKANVERDTLVKLDPGTDAVAVAGLSNPVASSWMALRCRAVGGCEGRTVLVFGATGASGRMAVGVARALGAARVIGVGRSADTLAAVKGLDERILLSDPFEVPPHIGPVHIVLDFVGGQAAEGVLKTAEAPVGEDLQYIHIGDLGGREDIVVSGGLLNKKPFRIMGSGMGSWSRMEMKKEIPGLVAAVSKMQRPDDVWTAPLSDVQSVWDTEDAKKRRLVLIP</sequence>
<evidence type="ECO:0000313" key="2">
    <source>
        <dbReference type="Proteomes" id="UP001497680"/>
    </source>
</evidence>